<name>A0A7W8Q6A4_PARAM</name>
<protein>
    <submittedName>
        <fullName evidence="1">Vanillate O-demethylase ferredoxin subunit</fullName>
        <ecNumber evidence="1">1.14.13.82</ecNumber>
    </submittedName>
</protein>
<dbReference type="Gene3D" id="3.40.50.80">
    <property type="entry name" value="Nucleotide-binding domain of ferredoxin-NADP reductase (FNR) module"/>
    <property type="match status" value="1"/>
</dbReference>
<dbReference type="RefSeq" id="WP_184129574.1">
    <property type="nucleotide sequence ID" value="NZ_JACHDD010000003.1"/>
</dbReference>
<keyword evidence="1" id="KW-0489">Methyltransferase</keyword>
<dbReference type="Proteomes" id="UP000592780">
    <property type="component" value="Unassembled WGS sequence"/>
</dbReference>
<comment type="caution">
    <text evidence="1">The sequence shown here is derived from an EMBL/GenBank/DDBJ whole genome shotgun (WGS) entry which is preliminary data.</text>
</comment>
<dbReference type="InterPro" id="IPR039261">
    <property type="entry name" value="FNR_nucleotide-bd"/>
</dbReference>
<dbReference type="GO" id="GO:0018489">
    <property type="term" value="F:vanillate monooxygenase activity"/>
    <property type="evidence" value="ECO:0007669"/>
    <property type="project" value="UniProtKB-EC"/>
</dbReference>
<evidence type="ECO:0000313" key="2">
    <source>
        <dbReference type="Proteomes" id="UP000592780"/>
    </source>
</evidence>
<proteinExistence type="predicted"/>
<dbReference type="GO" id="GO:0008168">
    <property type="term" value="F:methyltransferase activity"/>
    <property type="evidence" value="ECO:0007669"/>
    <property type="project" value="UniProtKB-KW"/>
</dbReference>
<reference evidence="1 2" key="1">
    <citation type="submission" date="2020-08" db="EMBL/GenBank/DDBJ databases">
        <title>Genomic Encyclopedia of Type Strains, Phase IV (KMG-V): Genome sequencing to study the core and pangenomes of soil and plant-associated prokaryotes.</title>
        <authorList>
            <person name="Whitman W."/>
        </authorList>
    </citation>
    <scope>NUCLEOTIDE SEQUENCE [LARGE SCALE GENOMIC DNA]</scope>
    <source>
        <strain evidence="1 2">JPY158</strain>
    </source>
</reference>
<dbReference type="AlphaFoldDB" id="A0A7W8Q6A4"/>
<dbReference type="SUPFAM" id="SSF63380">
    <property type="entry name" value="Riboflavin synthase domain-like"/>
    <property type="match status" value="1"/>
</dbReference>
<dbReference type="PRINTS" id="PR00409">
    <property type="entry name" value="PHDIOXRDTASE"/>
</dbReference>
<accession>A0A7W8Q6A4</accession>
<dbReference type="EC" id="1.14.13.82" evidence="1"/>
<dbReference type="GO" id="GO:0032259">
    <property type="term" value="P:methylation"/>
    <property type="evidence" value="ECO:0007669"/>
    <property type="project" value="UniProtKB-KW"/>
</dbReference>
<keyword evidence="1" id="KW-0560">Oxidoreductase</keyword>
<evidence type="ECO:0000313" key="1">
    <source>
        <dbReference type="EMBL" id="MBB5424094.1"/>
    </source>
</evidence>
<sequence length="235" mass="26255">MHEKMLAAVVTRKWQLAQGYLAIEIETKYPTQLPPFDDGAIVDLVRHTSSNIVRSHPLWRVPARDDAFILGVRQRIAKESEFPQSGFSWNEGDEIRVGKPRSTAIVMDSTPRYILFSAGVGSIAIAGTAKRLASSGRCLEIYNFARTLQRAVFRKELDDFLGHARVCHKIGLSDAEILNAISHAVSPAQADTQIICSGPPSFMKLVEHQALDWVYPSNIHKIILGERLAEDRKRP</sequence>
<dbReference type="EMBL" id="JACHDD010000003">
    <property type="protein sequence ID" value="MBB5424094.1"/>
    <property type="molecule type" value="Genomic_DNA"/>
</dbReference>
<organism evidence="1 2">
    <name type="scientific">Paraburkholderia atlantica</name>
    <dbReference type="NCBI Taxonomy" id="2654982"/>
    <lineage>
        <taxon>Bacteria</taxon>
        <taxon>Pseudomonadati</taxon>
        <taxon>Pseudomonadota</taxon>
        <taxon>Betaproteobacteria</taxon>
        <taxon>Burkholderiales</taxon>
        <taxon>Burkholderiaceae</taxon>
        <taxon>Paraburkholderia</taxon>
    </lineage>
</organism>
<dbReference type="InterPro" id="IPR017938">
    <property type="entry name" value="Riboflavin_synthase-like_b-brl"/>
</dbReference>
<keyword evidence="1" id="KW-0808">Transferase</keyword>
<dbReference type="SUPFAM" id="SSF52343">
    <property type="entry name" value="Ferredoxin reductase-like, C-terminal NADP-linked domain"/>
    <property type="match status" value="1"/>
</dbReference>
<gene>
    <name evidence="1" type="ORF">HDG40_002238</name>
</gene>
<keyword evidence="2" id="KW-1185">Reference proteome</keyword>